<dbReference type="Proteomes" id="UP000623467">
    <property type="component" value="Unassembled WGS sequence"/>
</dbReference>
<evidence type="ECO:0000313" key="6">
    <source>
        <dbReference type="Proteomes" id="UP000623467"/>
    </source>
</evidence>
<dbReference type="PANTHER" id="PTHR33365:SF11">
    <property type="entry name" value="TAT PATHWAY SIGNAL SEQUENCE"/>
    <property type="match status" value="1"/>
</dbReference>
<reference evidence="5" key="1">
    <citation type="submission" date="2020-05" db="EMBL/GenBank/DDBJ databases">
        <title>Mycena genomes resolve the evolution of fungal bioluminescence.</title>
        <authorList>
            <person name="Tsai I.J."/>
        </authorList>
    </citation>
    <scope>NUCLEOTIDE SEQUENCE</scope>
    <source>
        <strain evidence="5">160909Yilan</strain>
    </source>
</reference>
<dbReference type="GO" id="GO:0016491">
    <property type="term" value="F:oxidoreductase activity"/>
    <property type="evidence" value="ECO:0007669"/>
    <property type="project" value="UniProtKB-KW"/>
</dbReference>
<proteinExistence type="inferred from homology"/>
<dbReference type="GO" id="GO:0016740">
    <property type="term" value="F:transferase activity"/>
    <property type="evidence" value="ECO:0007669"/>
    <property type="project" value="UniProtKB-KW"/>
</dbReference>
<dbReference type="EMBL" id="JACAZH010000002">
    <property type="protein sequence ID" value="KAF7375120.1"/>
    <property type="molecule type" value="Genomic_DNA"/>
</dbReference>
<feature type="transmembrane region" description="Helical" evidence="4">
    <location>
        <begin position="12"/>
        <end position="28"/>
    </location>
</feature>
<sequence>MLSIALSHRNLFFVLCVLIVKLGCVWWLRQQVQSSVQRTYSYIGDDYPRAWPIPMAGPVLMPLENTRRYMIEAPESDQEWDSMTPNNGIIHLGEQRRPFSISMFHQLRCISLLRTEMVSAQKTGVVKPDSPLNQHCINYLRQLLFCDADTILDVVLGPLSHPLVIPEFFECKDWQLVYDEVEKNQREYLGSDS</sequence>
<dbReference type="Pfam" id="PF11807">
    <property type="entry name" value="UstYa"/>
    <property type="match status" value="1"/>
</dbReference>
<protein>
    <submittedName>
        <fullName evidence="5">N-acetyltransferase domain-containing protein</fullName>
    </submittedName>
</protein>
<dbReference type="InterPro" id="IPR021765">
    <property type="entry name" value="UstYa-like"/>
</dbReference>
<dbReference type="AlphaFoldDB" id="A0A8H6Z9R4"/>
<comment type="similarity">
    <text evidence="3">Belongs to the ustYa family.</text>
</comment>
<dbReference type="OrthoDB" id="3687641at2759"/>
<accession>A0A8H6Z9R4</accession>
<evidence type="ECO:0000256" key="2">
    <source>
        <dbReference type="ARBA" id="ARBA00023002"/>
    </source>
</evidence>
<dbReference type="PANTHER" id="PTHR33365">
    <property type="entry name" value="YALI0B05434P"/>
    <property type="match status" value="1"/>
</dbReference>
<evidence type="ECO:0000256" key="1">
    <source>
        <dbReference type="ARBA" id="ARBA00004685"/>
    </source>
</evidence>
<keyword evidence="4" id="KW-0812">Transmembrane</keyword>
<keyword evidence="6" id="KW-1185">Reference proteome</keyword>
<gene>
    <name evidence="5" type="ORF">MSAN_00398400</name>
</gene>
<name>A0A8H6Z9R4_9AGAR</name>
<evidence type="ECO:0000256" key="3">
    <source>
        <dbReference type="ARBA" id="ARBA00035112"/>
    </source>
</evidence>
<keyword evidence="4" id="KW-1133">Transmembrane helix</keyword>
<comment type="caution">
    <text evidence="5">The sequence shown here is derived from an EMBL/GenBank/DDBJ whole genome shotgun (WGS) entry which is preliminary data.</text>
</comment>
<keyword evidence="4" id="KW-0472">Membrane</keyword>
<comment type="pathway">
    <text evidence="1">Mycotoxin biosynthesis.</text>
</comment>
<keyword evidence="5" id="KW-0808">Transferase</keyword>
<evidence type="ECO:0000256" key="4">
    <source>
        <dbReference type="SAM" id="Phobius"/>
    </source>
</evidence>
<keyword evidence="2" id="KW-0560">Oxidoreductase</keyword>
<evidence type="ECO:0000313" key="5">
    <source>
        <dbReference type="EMBL" id="KAF7375120.1"/>
    </source>
</evidence>
<organism evidence="5 6">
    <name type="scientific">Mycena sanguinolenta</name>
    <dbReference type="NCBI Taxonomy" id="230812"/>
    <lineage>
        <taxon>Eukaryota</taxon>
        <taxon>Fungi</taxon>
        <taxon>Dikarya</taxon>
        <taxon>Basidiomycota</taxon>
        <taxon>Agaricomycotina</taxon>
        <taxon>Agaricomycetes</taxon>
        <taxon>Agaricomycetidae</taxon>
        <taxon>Agaricales</taxon>
        <taxon>Marasmiineae</taxon>
        <taxon>Mycenaceae</taxon>
        <taxon>Mycena</taxon>
    </lineage>
</organism>
<dbReference type="GO" id="GO:0043386">
    <property type="term" value="P:mycotoxin biosynthetic process"/>
    <property type="evidence" value="ECO:0007669"/>
    <property type="project" value="InterPro"/>
</dbReference>